<organism evidence="1 2">
    <name type="scientific">Teladorsagia circumcincta</name>
    <name type="common">Brown stomach worm</name>
    <name type="synonym">Ostertagia circumcincta</name>
    <dbReference type="NCBI Taxonomy" id="45464"/>
    <lineage>
        <taxon>Eukaryota</taxon>
        <taxon>Metazoa</taxon>
        <taxon>Ecdysozoa</taxon>
        <taxon>Nematoda</taxon>
        <taxon>Chromadorea</taxon>
        <taxon>Rhabditida</taxon>
        <taxon>Rhabditina</taxon>
        <taxon>Rhabditomorpha</taxon>
        <taxon>Strongyloidea</taxon>
        <taxon>Trichostrongylidae</taxon>
        <taxon>Teladorsagia</taxon>
    </lineage>
</organism>
<dbReference type="SUPFAM" id="SSF55909">
    <property type="entry name" value="Pentein"/>
    <property type="match status" value="1"/>
</dbReference>
<dbReference type="GO" id="GO:0016740">
    <property type="term" value="F:transferase activity"/>
    <property type="evidence" value="ECO:0007669"/>
    <property type="project" value="UniProtKB-KW"/>
</dbReference>
<evidence type="ECO:0000313" key="2">
    <source>
        <dbReference type="Proteomes" id="UP000230423"/>
    </source>
</evidence>
<protein>
    <submittedName>
        <fullName evidence="1">Amidinotransferase</fullName>
    </submittedName>
</protein>
<keyword evidence="2" id="KW-1185">Reference proteome</keyword>
<evidence type="ECO:0000313" key="1">
    <source>
        <dbReference type="EMBL" id="PIO75727.1"/>
    </source>
</evidence>
<proteinExistence type="predicted"/>
<dbReference type="Pfam" id="PF19420">
    <property type="entry name" value="DDAH_eukar"/>
    <property type="match status" value="1"/>
</dbReference>
<dbReference type="AlphaFoldDB" id="A0A2G9UZR4"/>
<dbReference type="Gene3D" id="3.75.10.10">
    <property type="entry name" value="L-arginine/glycine Amidinotransferase, Chain A"/>
    <property type="match status" value="1"/>
</dbReference>
<keyword evidence="1" id="KW-0808">Transferase</keyword>
<sequence length="183" mass="20844">MYRQFRSAEQPHYRKWFKSCKLRVFGEQYPEFFEGGGDAIFSDINTLWAGYGPRSAKEVYKKLEVLGKFDTVICELVHPKFYHLDTCFTPVDRTTALWFPPAFSEQSKKEIMRRLPHSIAVSEEEANAFVCNAITVRNTVLSPVGVAAATREALAHRRMSVTELDMSEFVKSGGACHSLVLRL</sequence>
<accession>A0A2G9UZR4</accession>
<reference evidence="1 2" key="1">
    <citation type="submission" date="2015-09" db="EMBL/GenBank/DDBJ databases">
        <title>Draft genome of the parasitic nematode Teladorsagia circumcincta isolate WARC Sus (inbred).</title>
        <authorList>
            <person name="Mitreva M."/>
        </authorList>
    </citation>
    <scope>NUCLEOTIDE SEQUENCE [LARGE SCALE GENOMIC DNA]</scope>
    <source>
        <strain evidence="1 2">S</strain>
    </source>
</reference>
<gene>
    <name evidence="1" type="ORF">TELCIR_02209</name>
</gene>
<dbReference type="Proteomes" id="UP000230423">
    <property type="component" value="Unassembled WGS sequence"/>
</dbReference>
<dbReference type="EMBL" id="KZ345111">
    <property type="protein sequence ID" value="PIO75727.1"/>
    <property type="molecule type" value="Genomic_DNA"/>
</dbReference>
<name>A0A2G9UZR4_TELCI</name>
<dbReference type="OrthoDB" id="5912827at2759"/>